<gene>
    <name evidence="1" type="ORF">EC1118_1M3_2971g</name>
</gene>
<name>C8ZEX6_YEAS8</name>
<proteinExistence type="predicted"/>
<evidence type="ECO:0000313" key="2">
    <source>
        <dbReference type="Proteomes" id="UP000000286"/>
    </source>
</evidence>
<dbReference type="OrthoDB" id="10270353at2759"/>
<organism evidence="1 2">
    <name type="scientific">Saccharomyces cerevisiae (strain Lalvin EC1118 / Prise de mousse)</name>
    <name type="common">Baker's yeast</name>
    <dbReference type="NCBI Taxonomy" id="643680"/>
    <lineage>
        <taxon>Eukaryota</taxon>
        <taxon>Fungi</taxon>
        <taxon>Dikarya</taxon>
        <taxon>Ascomycota</taxon>
        <taxon>Saccharomycotina</taxon>
        <taxon>Saccharomycetes</taxon>
        <taxon>Saccharomycetales</taxon>
        <taxon>Saccharomycetaceae</taxon>
        <taxon>Saccharomyces</taxon>
    </lineage>
</organism>
<reference evidence="1 2" key="1">
    <citation type="journal article" date="2009" name="Proc. Natl. Acad. Sci. U.S.A.">
        <title>Eukaryote-to-eukaryote gene transfer events revealed by the genome sequence of the wine yeast Saccharomyces cerevisiae EC1118.</title>
        <authorList>
            <person name="Novo M."/>
            <person name="Bigey F."/>
            <person name="Beyne E."/>
            <person name="Galeote V."/>
            <person name="Gavory F."/>
            <person name="Mallet S."/>
            <person name="Cambot B."/>
            <person name="Legras J.L."/>
            <person name="Wincker P."/>
            <person name="Casaregola S."/>
            <person name="Dequin S."/>
        </authorList>
    </citation>
    <scope>NUCLEOTIDE SEQUENCE [LARGE SCALE GENOMIC DNA]</scope>
    <source>
        <strain evidence="2">Lalvin EC1118 / Prise de mousse</strain>
    </source>
</reference>
<dbReference type="AlphaFoldDB" id="C8ZEX6"/>
<evidence type="ECO:0000313" key="1">
    <source>
        <dbReference type="EMBL" id="CAY81942.1"/>
    </source>
</evidence>
<protein>
    <submittedName>
        <fullName evidence="1">EC1118_1M3_2971p</fullName>
    </submittedName>
</protein>
<dbReference type="Proteomes" id="UP000000286">
    <property type="component" value="Chromosome XIII"/>
</dbReference>
<dbReference type="HOGENOM" id="CLU_2005686_0_0_1"/>
<accession>C8ZEX6</accession>
<dbReference type="EMBL" id="FN393082">
    <property type="protein sequence ID" value="CAY81942.1"/>
    <property type="molecule type" value="Genomic_DNA"/>
</dbReference>
<sequence length="124" mass="14174">MLRQFGGVFRNLRVPERTNALLFAQHKGDERHSGQRVFDGSKFRLEAKRCFTAICIITVARRDRLGVLVCGKNTASTLPYLPANRIFRLPKVQIRKMFPIGCATFLSREYIITALLVSYCHLCV</sequence>